<reference evidence="14 15" key="1">
    <citation type="submission" date="2019-08" db="EMBL/GenBank/DDBJ databases">
        <title>Complete genome sequence of Candidatus Uab amorphum.</title>
        <authorList>
            <person name="Shiratori T."/>
            <person name="Suzuki S."/>
            <person name="Kakizawa Y."/>
            <person name="Ishida K."/>
        </authorList>
    </citation>
    <scope>NUCLEOTIDE SEQUENCE [LARGE SCALE GENOMIC DNA]</scope>
    <source>
        <strain evidence="14 15">SRT547</strain>
    </source>
</reference>
<feature type="compositionally biased region" description="Basic and acidic residues" evidence="13">
    <location>
        <begin position="1"/>
        <end position="11"/>
    </location>
</feature>
<dbReference type="AlphaFoldDB" id="A0A5S9F3W8"/>
<keyword evidence="4 10" id="KW-0963">Cytoplasm</keyword>
<organism evidence="14 15">
    <name type="scientific">Uabimicrobium amorphum</name>
    <dbReference type="NCBI Taxonomy" id="2596890"/>
    <lineage>
        <taxon>Bacteria</taxon>
        <taxon>Pseudomonadati</taxon>
        <taxon>Planctomycetota</taxon>
        <taxon>Candidatus Uabimicrobiia</taxon>
        <taxon>Candidatus Uabimicrobiales</taxon>
        <taxon>Candidatus Uabimicrobiaceae</taxon>
        <taxon>Candidatus Uabimicrobium</taxon>
    </lineage>
</organism>
<dbReference type="PANTHER" id="PTHR21237">
    <property type="entry name" value="GRPE PROTEIN"/>
    <property type="match status" value="1"/>
</dbReference>
<accession>A0A5S9F3W8</accession>
<comment type="function">
    <text evidence="7 10 11">Participates actively in the response to hyperosmotic and heat shock by preventing the aggregation of stress-denatured proteins, in association with DnaK and GrpE. It is the nucleotide exchange factor for DnaK and may function as a thermosensor. Unfolded proteins bind initially to DnaJ; upon interaction with the DnaJ-bound protein, DnaK hydrolyzes its bound ATP, resulting in the formation of a stable complex. GrpE releases ADP from DnaK; ATP binding to DnaK triggers the release of the substrate protein, thus completing the reaction cycle. Several rounds of ATP-dependent interactions between DnaJ, DnaK and GrpE are required for fully efficient folding.</text>
</comment>
<keyword evidence="6 10" id="KW-0143">Chaperone</keyword>
<dbReference type="Proteomes" id="UP000326354">
    <property type="component" value="Chromosome"/>
</dbReference>
<evidence type="ECO:0000256" key="2">
    <source>
        <dbReference type="ARBA" id="ARBA00009054"/>
    </source>
</evidence>
<name>A0A5S9F3W8_UABAM</name>
<evidence type="ECO:0000256" key="5">
    <source>
        <dbReference type="ARBA" id="ARBA00023016"/>
    </source>
</evidence>
<dbReference type="SUPFAM" id="SSF58014">
    <property type="entry name" value="Coiled-coil domain of nucleotide exchange factor GrpE"/>
    <property type="match status" value="1"/>
</dbReference>
<dbReference type="OrthoDB" id="9812586at2"/>
<evidence type="ECO:0000256" key="8">
    <source>
        <dbReference type="ARBA" id="ARBA00072274"/>
    </source>
</evidence>
<keyword evidence="5 10" id="KW-0346">Stress response</keyword>
<evidence type="ECO:0000256" key="3">
    <source>
        <dbReference type="ARBA" id="ARBA00011738"/>
    </source>
</evidence>
<dbReference type="Gene3D" id="3.90.20.20">
    <property type="match status" value="1"/>
</dbReference>
<dbReference type="GO" id="GO:0051082">
    <property type="term" value="F:unfolded protein binding"/>
    <property type="evidence" value="ECO:0007669"/>
    <property type="project" value="TreeGrafter"/>
</dbReference>
<dbReference type="InterPro" id="IPR000740">
    <property type="entry name" value="GrpE"/>
</dbReference>
<evidence type="ECO:0000256" key="9">
    <source>
        <dbReference type="ARBA" id="ARBA00076414"/>
    </source>
</evidence>
<dbReference type="InterPro" id="IPR013805">
    <property type="entry name" value="GrpE_CC"/>
</dbReference>
<dbReference type="PROSITE" id="PS01071">
    <property type="entry name" value="GRPE"/>
    <property type="match status" value="1"/>
</dbReference>
<dbReference type="PANTHER" id="PTHR21237:SF23">
    <property type="entry name" value="GRPE PROTEIN HOMOLOG, MITOCHONDRIAL"/>
    <property type="match status" value="1"/>
</dbReference>
<dbReference type="KEGG" id="uam:UABAM_02209"/>
<feature type="region of interest" description="Disordered" evidence="13">
    <location>
        <begin position="1"/>
        <end position="49"/>
    </location>
</feature>
<dbReference type="InterPro" id="IPR009012">
    <property type="entry name" value="GrpE_head"/>
</dbReference>
<evidence type="ECO:0000313" key="14">
    <source>
        <dbReference type="EMBL" id="BBM83854.1"/>
    </source>
</evidence>
<dbReference type="CDD" id="cd00446">
    <property type="entry name" value="GrpE"/>
    <property type="match status" value="1"/>
</dbReference>
<protein>
    <recommendedName>
        <fullName evidence="8 10">Protein GrpE</fullName>
    </recommendedName>
    <alternativeName>
        <fullName evidence="9 10">HSP-70 cofactor</fullName>
    </alternativeName>
</protein>
<dbReference type="GO" id="GO:0005737">
    <property type="term" value="C:cytoplasm"/>
    <property type="evidence" value="ECO:0007669"/>
    <property type="project" value="UniProtKB-SubCell"/>
</dbReference>
<dbReference type="EMBL" id="AP019860">
    <property type="protein sequence ID" value="BBM83854.1"/>
    <property type="molecule type" value="Genomic_DNA"/>
</dbReference>
<evidence type="ECO:0000256" key="13">
    <source>
        <dbReference type="SAM" id="MobiDB-lite"/>
    </source>
</evidence>
<evidence type="ECO:0000313" key="15">
    <source>
        <dbReference type="Proteomes" id="UP000326354"/>
    </source>
</evidence>
<comment type="similarity">
    <text evidence="2 10 12">Belongs to the GrpE family.</text>
</comment>
<evidence type="ECO:0000256" key="7">
    <source>
        <dbReference type="ARBA" id="ARBA00053401"/>
    </source>
</evidence>
<dbReference type="PRINTS" id="PR00773">
    <property type="entry name" value="GRPEPROTEIN"/>
</dbReference>
<dbReference type="Gene3D" id="2.30.22.10">
    <property type="entry name" value="Head domain of nucleotide exchange factor GrpE"/>
    <property type="match status" value="1"/>
</dbReference>
<sequence>MEEKHSEKPEETNNNVDNGDVDSAAQNDTKNEDEQNAEESQKEEKVDFRQQVDAMNDEELQTLFEKANESANYLDMLQRTKADYENYRKRQERDRATFLKYANQDILKQLLNVMDNLGRAIELGKQSEVDSNFFEGICLVQKELEKTLQDNHVKEIEAKGKAFNPNYHEAVSQIESADHPEMTVLEDFDRGYVYHDRVLRPSKVIVSKQPQVQEQKEENES</sequence>
<evidence type="ECO:0000256" key="4">
    <source>
        <dbReference type="ARBA" id="ARBA00022490"/>
    </source>
</evidence>
<evidence type="ECO:0000256" key="10">
    <source>
        <dbReference type="HAMAP-Rule" id="MF_01151"/>
    </source>
</evidence>
<evidence type="ECO:0000256" key="6">
    <source>
        <dbReference type="ARBA" id="ARBA00023186"/>
    </source>
</evidence>
<dbReference type="GO" id="GO:0000774">
    <property type="term" value="F:adenyl-nucleotide exchange factor activity"/>
    <property type="evidence" value="ECO:0007669"/>
    <property type="project" value="InterPro"/>
</dbReference>
<comment type="subunit">
    <text evidence="3 10">Homodimer.</text>
</comment>
<evidence type="ECO:0000256" key="1">
    <source>
        <dbReference type="ARBA" id="ARBA00004496"/>
    </source>
</evidence>
<comment type="subcellular location">
    <subcellularLocation>
        <location evidence="1 10">Cytoplasm</location>
    </subcellularLocation>
</comment>
<feature type="compositionally biased region" description="Basic and acidic residues" evidence="13">
    <location>
        <begin position="29"/>
        <end position="49"/>
    </location>
</feature>
<evidence type="ECO:0000256" key="11">
    <source>
        <dbReference type="RuleBase" id="RU000639"/>
    </source>
</evidence>
<proteinExistence type="inferred from homology"/>
<dbReference type="FunFam" id="2.30.22.10:FF:000001">
    <property type="entry name" value="Protein GrpE"/>
    <property type="match status" value="1"/>
</dbReference>
<evidence type="ECO:0000256" key="12">
    <source>
        <dbReference type="RuleBase" id="RU004478"/>
    </source>
</evidence>
<keyword evidence="15" id="KW-1185">Reference proteome</keyword>
<dbReference type="SUPFAM" id="SSF51064">
    <property type="entry name" value="Head domain of nucleotide exchange factor GrpE"/>
    <property type="match status" value="1"/>
</dbReference>
<dbReference type="HAMAP" id="MF_01151">
    <property type="entry name" value="GrpE"/>
    <property type="match status" value="1"/>
</dbReference>
<gene>
    <name evidence="10" type="primary">grpE</name>
    <name evidence="14" type="ORF">UABAM_02209</name>
</gene>
<dbReference type="Pfam" id="PF01025">
    <property type="entry name" value="GrpE"/>
    <property type="match status" value="1"/>
</dbReference>
<dbReference type="GO" id="GO:0051087">
    <property type="term" value="F:protein-folding chaperone binding"/>
    <property type="evidence" value="ECO:0007669"/>
    <property type="project" value="InterPro"/>
</dbReference>
<dbReference type="RefSeq" id="WP_151968038.1">
    <property type="nucleotide sequence ID" value="NZ_AP019860.1"/>
</dbReference>
<dbReference type="GO" id="GO:0042803">
    <property type="term" value="F:protein homodimerization activity"/>
    <property type="evidence" value="ECO:0007669"/>
    <property type="project" value="InterPro"/>
</dbReference>
<dbReference type="GO" id="GO:0006457">
    <property type="term" value="P:protein folding"/>
    <property type="evidence" value="ECO:0007669"/>
    <property type="project" value="InterPro"/>
</dbReference>